<evidence type="ECO:0000313" key="2">
    <source>
        <dbReference type="EMBL" id="VXA56636.1"/>
    </source>
</evidence>
<dbReference type="Gene3D" id="3.30.700.10">
    <property type="entry name" value="Glycoprotein, Type 4 Pilin"/>
    <property type="match status" value="1"/>
</dbReference>
<keyword evidence="1" id="KW-1133">Transmembrane helix</keyword>
<keyword evidence="1" id="KW-0812">Transmembrane</keyword>
<dbReference type="InterPro" id="IPR012902">
    <property type="entry name" value="N_methyl_site"/>
</dbReference>
<dbReference type="EMBL" id="CABWKZ010000023">
    <property type="protein sequence ID" value="VXA56636.1"/>
    <property type="molecule type" value="Genomic_DNA"/>
</dbReference>
<dbReference type="AlphaFoldDB" id="A0A653K7B5"/>
<organism evidence="2 3">
    <name type="scientific">Acinetobacter proteolyticus</name>
    <dbReference type="NCBI Taxonomy" id="1776741"/>
    <lineage>
        <taxon>Bacteria</taxon>
        <taxon>Pseudomonadati</taxon>
        <taxon>Pseudomonadota</taxon>
        <taxon>Gammaproteobacteria</taxon>
        <taxon>Moraxellales</taxon>
        <taxon>Moraxellaceae</taxon>
        <taxon>Acinetobacter</taxon>
    </lineage>
</organism>
<dbReference type="RefSeq" id="WP_159723974.1">
    <property type="nucleotide sequence ID" value="NZ_LR732744.1"/>
</dbReference>
<dbReference type="InterPro" id="IPR045584">
    <property type="entry name" value="Pilin-like"/>
</dbReference>
<feature type="transmembrane region" description="Helical" evidence="1">
    <location>
        <begin position="12"/>
        <end position="35"/>
    </location>
</feature>
<evidence type="ECO:0008006" key="4">
    <source>
        <dbReference type="Google" id="ProtNLM"/>
    </source>
</evidence>
<sequence>MGKTRGFTLIELMVAITVMAVIAMMAIPSFGNLVAKKQLDTTTKELALVFGEARGQAISLGKNITIKFECPPSPASCLNTSETLFWISPHDDIEMTSDAIDVTFTGLGIAKQRTKMVLNENFDENQPDSLELDPPTNANPSKVEAIVPLVFTLCNADIEESRTITVSKFGTVDGITSGTCS</sequence>
<dbReference type="SUPFAM" id="SSF54523">
    <property type="entry name" value="Pili subunits"/>
    <property type="match status" value="1"/>
</dbReference>
<evidence type="ECO:0000313" key="3">
    <source>
        <dbReference type="Proteomes" id="UP000430404"/>
    </source>
</evidence>
<proteinExistence type="predicted"/>
<reference evidence="2 3" key="1">
    <citation type="submission" date="2019-10" db="EMBL/GenBank/DDBJ databases">
        <authorList>
            <person name="Karimi E."/>
        </authorList>
    </citation>
    <scope>NUCLEOTIDE SEQUENCE [LARGE SCALE GENOMIC DNA]</scope>
    <source>
        <strain evidence="2">Acinetobacter sp. 8BE</strain>
    </source>
</reference>
<dbReference type="Pfam" id="PF07963">
    <property type="entry name" value="N_methyl"/>
    <property type="match status" value="1"/>
</dbReference>
<evidence type="ECO:0000256" key="1">
    <source>
        <dbReference type="SAM" id="Phobius"/>
    </source>
</evidence>
<dbReference type="Proteomes" id="UP000430404">
    <property type="component" value="Unassembled WGS sequence"/>
</dbReference>
<gene>
    <name evidence="2" type="ORF">ACI8B_30105</name>
</gene>
<name>A0A653K7B5_9GAMM</name>
<accession>A0A653K7B5</accession>
<keyword evidence="1" id="KW-0472">Membrane</keyword>
<protein>
    <recommendedName>
        <fullName evidence="4">Prepilin-type N-terminal cleavage/methylation domain-containing protein</fullName>
    </recommendedName>
</protein>
<dbReference type="NCBIfam" id="TIGR02532">
    <property type="entry name" value="IV_pilin_GFxxxE"/>
    <property type="match status" value="1"/>
</dbReference>
<dbReference type="PROSITE" id="PS00409">
    <property type="entry name" value="PROKAR_NTER_METHYL"/>
    <property type="match status" value="1"/>
</dbReference>